<evidence type="ECO:0000256" key="4">
    <source>
        <dbReference type="ARBA" id="ARBA00023186"/>
    </source>
</evidence>
<dbReference type="GO" id="GO:0006364">
    <property type="term" value="P:rRNA processing"/>
    <property type="evidence" value="ECO:0007669"/>
    <property type="project" value="UniProtKB-UniRule"/>
</dbReference>
<evidence type="ECO:0000313" key="9">
    <source>
        <dbReference type="Proteomes" id="UP000026682"/>
    </source>
</evidence>
<dbReference type="EMBL" id="JFZZ01000068">
    <property type="protein sequence ID" value="KAK90874.1"/>
    <property type="molecule type" value="Genomic_DNA"/>
</dbReference>
<evidence type="ECO:0000256" key="3">
    <source>
        <dbReference type="ARBA" id="ARBA00022552"/>
    </source>
</evidence>
<evidence type="ECO:0000256" key="2">
    <source>
        <dbReference type="ARBA" id="ARBA00022517"/>
    </source>
</evidence>
<dbReference type="InterPro" id="IPR036976">
    <property type="entry name" value="RimM_N_sf"/>
</dbReference>
<dbReference type="AlphaFoldDB" id="A0A158M642"/>
<dbReference type="STRING" id="35814.BBB42_14910"/>
<name>A0A158M642_9BORD</name>
<dbReference type="GO" id="GO:0005840">
    <property type="term" value="C:ribosome"/>
    <property type="evidence" value="ECO:0007669"/>
    <property type="project" value="InterPro"/>
</dbReference>
<keyword evidence="2 5" id="KW-0690">Ribosome biogenesis</keyword>
<dbReference type="Pfam" id="PF24986">
    <property type="entry name" value="PRC_RimM"/>
    <property type="match status" value="1"/>
</dbReference>
<comment type="similarity">
    <text evidence="5">Belongs to the RimM family.</text>
</comment>
<protein>
    <recommendedName>
        <fullName evidence="5">Ribosome maturation factor RimM</fullName>
    </recommendedName>
</protein>
<evidence type="ECO:0000313" key="8">
    <source>
        <dbReference type="EMBL" id="KAK90874.1"/>
    </source>
</evidence>
<comment type="function">
    <text evidence="5">An accessory protein needed during the final step in the assembly of 30S ribosomal subunit, possibly for assembly of the head region. Essential for efficient processing of 16S rRNA. May be needed both before and after RbfA during the maturation of 16S rRNA. It has affinity for free ribosomal 30S subunits but not for 70S ribosomes.</text>
</comment>
<dbReference type="Proteomes" id="UP000026682">
    <property type="component" value="Unassembled WGS sequence"/>
</dbReference>
<reference evidence="8 9" key="1">
    <citation type="submission" date="2014-03" db="EMBL/GenBank/DDBJ databases">
        <title>Genome sequence of Bordetella holmseii.</title>
        <authorList>
            <person name="Harvill E."/>
            <person name="Goodfield L.L."/>
            <person name="Ivanov Y."/>
            <person name="Meyer J.A."/>
            <person name="Newth C."/>
            <person name="Cassiday P."/>
            <person name="Tondella M.L."/>
            <person name="Liao P."/>
            <person name="Zimmerman J."/>
            <person name="Meert K."/>
            <person name="Wessel D."/>
            <person name="Berger J."/>
            <person name="Dean J.M."/>
            <person name="Holubkov R."/>
            <person name="Burr J."/>
            <person name="Liu T."/>
            <person name="Brinkac L.M."/>
            <person name="Sanka R."/>
            <person name="Kim M."/>
            <person name="Losada L."/>
        </authorList>
    </citation>
    <scope>NUCLEOTIDE SEQUENCE [LARGE SCALE GENOMIC DNA]</scope>
    <source>
        <strain evidence="8 9">CDC-H585-BH</strain>
    </source>
</reference>
<dbReference type="Gene3D" id="2.40.30.60">
    <property type="entry name" value="RimM"/>
    <property type="match status" value="1"/>
</dbReference>
<dbReference type="SUPFAM" id="SSF50447">
    <property type="entry name" value="Translation proteins"/>
    <property type="match status" value="1"/>
</dbReference>
<dbReference type="HAMAP" id="MF_00014">
    <property type="entry name" value="Ribosome_mat_RimM"/>
    <property type="match status" value="1"/>
</dbReference>
<dbReference type="InterPro" id="IPR002676">
    <property type="entry name" value="RimM_N"/>
</dbReference>
<proteinExistence type="inferred from homology"/>
<organism evidence="8 9">
    <name type="scientific">Bordetella holmesii CDC-H585-BH</name>
    <dbReference type="NCBI Taxonomy" id="1331206"/>
    <lineage>
        <taxon>Bacteria</taxon>
        <taxon>Pseudomonadati</taxon>
        <taxon>Pseudomonadota</taxon>
        <taxon>Betaproteobacteria</taxon>
        <taxon>Burkholderiales</taxon>
        <taxon>Alcaligenaceae</taxon>
        <taxon>Bordetella</taxon>
    </lineage>
</organism>
<dbReference type="PANTHER" id="PTHR33692">
    <property type="entry name" value="RIBOSOME MATURATION FACTOR RIMM"/>
    <property type="match status" value="1"/>
</dbReference>
<feature type="domain" description="Ribosome maturation factor RimM PRC barrel" evidence="7">
    <location>
        <begin position="114"/>
        <end position="195"/>
    </location>
</feature>
<feature type="domain" description="RimM N-terminal" evidence="6">
    <location>
        <begin position="15"/>
        <end position="102"/>
    </location>
</feature>
<dbReference type="Gene3D" id="2.30.30.240">
    <property type="entry name" value="PRC-barrel domain"/>
    <property type="match status" value="1"/>
</dbReference>
<dbReference type="Pfam" id="PF01782">
    <property type="entry name" value="RimM"/>
    <property type="match status" value="1"/>
</dbReference>
<dbReference type="GO" id="GO:0042274">
    <property type="term" value="P:ribosomal small subunit biogenesis"/>
    <property type="evidence" value="ECO:0007669"/>
    <property type="project" value="UniProtKB-UniRule"/>
</dbReference>
<evidence type="ECO:0000256" key="1">
    <source>
        <dbReference type="ARBA" id="ARBA00022490"/>
    </source>
</evidence>
<comment type="subcellular location">
    <subcellularLocation>
        <location evidence="5">Cytoplasm</location>
    </subcellularLocation>
</comment>
<keyword evidence="4 5" id="KW-0143">Chaperone</keyword>
<dbReference type="InterPro" id="IPR011961">
    <property type="entry name" value="RimM"/>
</dbReference>
<dbReference type="NCBIfam" id="TIGR02273">
    <property type="entry name" value="16S_RimM"/>
    <property type="match status" value="1"/>
</dbReference>
<evidence type="ECO:0000259" key="6">
    <source>
        <dbReference type="Pfam" id="PF01782"/>
    </source>
</evidence>
<dbReference type="PATRIC" id="fig|1331206.3.peg.1864"/>
<dbReference type="GO" id="GO:0043022">
    <property type="term" value="F:ribosome binding"/>
    <property type="evidence" value="ECO:0007669"/>
    <property type="project" value="InterPro"/>
</dbReference>
<sequence length="197" mass="21445">MSKHADALPDDLVELGRVVSAYGVKGWVKVQPHSAQADVLRAVARWWLVAPGPAGRPSAAARAFSVQQCRVHGASAVAQIEGIADRDQAEALKGCSVWVSRSAFPKAADDEYYWVDLIGCAFFSKAEGQARRVGVVEDVLENAAHAILRVACQTEDGQPLLDLKGRAREMLVPFVRAHVHAVDLQARRIDSDWPLED</sequence>
<dbReference type="SUPFAM" id="SSF50346">
    <property type="entry name" value="PRC-barrel domain"/>
    <property type="match status" value="1"/>
</dbReference>
<dbReference type="GO" id="GO:0005737">
    <property type="term" value="C:cytoplasm"/>
    <property type="evidence" value="ECO:0007669"/>
    <property type="project" value="UniProtKB-SubCell"/>
</dbReference>
<dbReference type="InterPro" id="IPR011033">
    <property type="entry name" value="PRC_barrel-like_sf"/>
</dbReference>
<dbReference type="InterPro" id="IPR009000">
    <property type="entry name" value="Transl_B-barrel_sf"/>
</dbReference>
<dbReference type="PANTHER" id="PTHR33692:SF1">
    <property type="entry name" value="RIBOSOME MATURATION FACTOR RIMM"/>
    <property type="match status" value="1"/>
</dbReference>
<comment type="caution">
    <text evidence="8">The sequence shown here is derived from an EMBL/GenBank/DDBJ whole genome shotgun (WGS) entry which is preliminary data.</text>
</comment>
<keyword evidence="1 5" id="KW-0963">Cytoplasm</keyword>
<comment type="domain">
    <text evidence="5">The PRC barrel domain binds ribosomal protein uS19.</text>
</comment>
<dbReference type="InterPro" id="IPR056792">
    <property type="entry name" value="PRC_RimM"/>
</dbReference>
<keyword evidence="3 5" id="KW-0698">rRNA processing</keyword>
<evidence type="ECO:0000256" key="5">
    <source>
        <dbReference type="HAMAP-Rule" id="MF_00014"/>
    </source>
</evidence>
<evidence type="ECO:0000259" key="7">
    <source>
        <dbReference type="Pfam" id="PF24986"/>
    </source>
</evidence>
<comment type="subunit">
    <text evidence="5">Binds ribosomal protein uS19.</text>
</comment>
<accession>A0A158M642</accession>
<gene>
    <name evidence="5 8" type="primary">rimM</name>
    <name evidence="8" type="ORF">L497_2376</name>
</gene>
<dbReference type="GeneID" id="93118883"/>
<dbReference type="RefSeq" id="WP_005015895.1">
    <property type="nucleotide sequence ID" value="NZ_JFZZ01000068.1"/>
</dbReference>